<dbReference type="RefSeq" id="WP_062151950.1">
    <property type="nucleotide sequence ID" value="NZ_CP013003.1"/>
</dbReference>
<proteinExistence type="predicted"/>
<keyword evidence="1" id="KW-0614">Plasmid</keyword>
<evidence type="ECO:0000313" key="2">
    <source>
        <dbReference type="Proteomes" id="UP000056905"/>
    </source>
</evidence>
<keyword evidence="2" id="KW-1185">Reference proteome</keyword>
<protein>
    <submittedName>
        <fullName evidence="1">Uncharacterized protein</fullName>
    </submittedName>
</protein>
<evidence type="ECO:0000313" key="1">
    <source>
        <dbReference type="EMBL" id="ALL15438.1"/>
    </source>
</evidence>
<organism evidence="1 2">
    <name type="scientific">Caulobacter henricii</name>
    <dbReference type="NCBI Taxonomy" id="69395"/>
    <lineage>
        <taxon>Bacteria</taxon>
        <taxon>Pseudomonadati</taxon>
        <taxon>Pseudomonadota</taxon>
        <taxon>Alphaproteobacteria</taxon>
        <taxon>Caulobacterales</taxon>
        <taxon>Caulobacteraceae</taxon>
        <taxon>Caulobacter</taxon>
    </lineage>
</organism>
<dbReference type="EMBL" id="CP013003">
    <property type="protein sequence ID" value="ALL15438.1"/>
    <property type="molecule type" value="Genomic_DNA"/>
</dbReference>
<dbReference type="Proteomes" id="UP000056905">
    <property type="component" value="Plasmid pCB4"/>
</dbReference>
<name>A0A0P0P486_9CAUL</name>
<dbReference type="OrthoDB" id="8347948at2"/>
<dbReference type="AlphaFoldDB" id="A0A0P0P486"/>
<geneLocation type="plasmid" evidence="2">
    <name>CB4 Plasmid</name>
</geneLocation>
<gene>
    <name evidence="1" type="ORF">AQ619_18290</name>
</gene>
<sequence length="348" mass="39401">MRVVIPVAEQLDRAGRELADVRPVSGRIALILVDNALELMCHRKAEDILTYRSQGKALAAGQRADLRGQDFNAKIAVLRALGHVPQDQAQAAATFHRHRNQLYHVGLRDDPVVGDLARLYYELTVGLMPGLLLAERHLQWEPSLLDDSARRLLPELETNTRYRNKVSIGDLAGRLLAALPPSRNIPGAFQAHLLTRIDLCETDFKIIAGGRSGKDDPDETLRRVQLEHDTVAAVLKKRREENRALRRAGLPERPIDEEMLSLARGLPIMVEANARLLPGWKPAYPKRPFDLWRKQSRAVGRETLGLKAFERFDRVIRQIEGLDAFMAEPIEDMHGWNQHMEDVMMDSR</sequence>
<accession>A0A0P0P486</accession>
<reference evidence="1 2" key="1">
    <citation type="submission" date="2015-10" db="EMBL/GenBank/DDBJ databases">
        <title>Conservation of the essential genome among Caulobacter and Brevundimonas species.</title>
        <authorList>
            <person name="Scott D."/>
            <person name="Ely B."/>
        </authorList>
    </citation>
    <scope>NUCLEOTIDE SEQUENCE [LARGE SCALE GENOMIC DNA]</scope>
    <source>
        <strain evidence="1 2">CB4</strain>
        <plasmid evidence="2">CB4 Plasmid</plasmid>
    </source>
</reference>
<dbReference type="KEGG" id="chq:AQ619_18290"/>